<accession>A0ABQ9ECT2</accession>
<organism evidence="3 4">
    <name type="scientific">Tegillarca granosa</name>
    <name type="common">Malaysian cockle</name>
    <name type="synonym">Anadara granosa</name>
    <dbReference type="NCBI Taxonomy" id="220873"/>
    <lineage>
        <taxon>Eukaryota</taxon>
        <taxon>Metazoa</taxon>
        <taxon>Spiralia</taxon>
        <taxon>Lophotrochozoa</taxon>
        <taxon>Mollusca</taxon>
        <taxon>Bivalvia</taxon>
        <taxon>Autobranchia</taxon>
        <taxon>Pteriomorphia</taxon>
        <taxon>Arcoida</taxon>
        <taxon>Arcoidea</taxon>
        <taxon>Arcidae</taxon>
        <taxon>Tegillarca</taxon>
    </lineage>
</organism>
<feature type="compositionally biased region" description="Basic and acidic residues" evidence="2">
    <location>
        <begin position="211"/>
        <end position="226"/>
    </location>
</feature>
<comment type="caution">
    <text evidence="3">The sequence shown here is derived from an EMBL/GenBank/DDBJ whole genome shotgun (WGS) entry which is preliminary data.</text>
</comment>
<proteinExistence type="inferred from homology"/>
<protein>
    <submittedName>
        <fullName evidence="3">Uncharacterized protein</fullName>
    </submittedName>
</protein>
<keyword evidence="4" id="KW-1185">Reference proteome</keyword>
<dbReference type="EMBL" id="JARBDR010000917">
    <property type="protein sequence ID" value="KAJ8303128.1"/>
    <property type="molecule type" value="Genomic_DNA"/>
</dbReference>
<dbReference type="Gene3D" id="3.40.50.1820">
    <property type="entry name" value="alpha/beta hydrolase"/>
    <property type="match status" value="1"/>
</dbReference>
<dbReference type="PANTHER" id="PTHR42886:SF29">
    <property type="entry name" value="PUMMELIG, ISOFORM A"/>
    <property type="match status" value="1"/>
</dbReference>
<evidence type="ECO:0000256" key="2">
    <source>
        <dbReference type="SAM" id="MobiDB-lite"/>
    </source>
</evidence>
<evidence type="ECO:0000313" key="3">
    <source>
        <dbReference type="EMBL" id="KAJ8303128.1"/>
    </source>
</evidence>
<feature type="region of interest" description="Disordered" evidence="2">
    <location>
        <begin position="197"/>
        <end position="226"/>
    </location>
</feature>
<dbReference type="Proteomes" id="UP001217089">
    <property type="component" value="Unassembled WGS sequence"/>
</dbReference>
<evidence type="ECO:0000313" key="4">
    <source>
        <dbReference type="Proteomes" id="UP001217089"/>
    </source>
</evidence>
<evidence type="ECO:0000256" key="1">
    <source>
        <dbReference type="ARBA" id="ARBA00038097"/>
    </source>
</evidence>
<comment type="similarity">
    <text evidence="1">Belongs to the peptidase S33 family. ABHD4/ABHD5 subfamily.</text>
</comment>
<reference evidence="3 4" key="1">
    <citation type="submission" date="2022-12" db="EMBL/GenBank/DDBJ databases">
        <title>Chromosome-level genome of Tegillarca granosa.</title>
        <authorList>
            <person name="Kim J."/>
        </authorList>
    </citation>
    <scope>NUCLEOTIDE SEQUENCE [LARGE SCALE GENOMIC DNA]</scope>
    <source>
        <strain evidence="3">Teg-2019</strain>
        <tissue evidence="3">Adductor muscle</tissue>
    </source>
</reference>
<sequence length="226" mass="25727">MLIYVSYINRPRTFVRMALVVPENQDSVGWFNPACWLKWRPTSMLKLAEAESKILKSPGLVKRFRPDLQAKFSDVLEHDDAIFDYIYHCNAQTPSGESAFKAMNKSFGWAKNPMINRVADIPKHVPMTLIYGSRSWMDNGTGYHVKYLRDESYVDVQVIRGAGHHVYADKPLPFNALVSKICESVDRNILPTIRIQNRRPSSSSSTSAETVADKIEDKTEKSVNDD</sequence>
<dbReference type="SUPFAM" id="SSF53474">
    <property type="entry name" value="alpha/beta-Hydrolases"/>
    <property type="match status" value="1"/>
</dbReference>
<dbReference type="PANTHER" id="PTHR42886">
    <property type="entry name" value="RE40534P-RELATED"/>
    <property type="match status" value="1"/>
</dbReference>
<gene>
    <name evidence="3" type="ORF">KUTeg_019524</name>
</gene>
<dbReference type="InterPro" id="IPR029058">
    <property type="entry name" value="AB_hydrolase_fold"/>
</dbReference>
<name>A0ABQ9ECT2_TEGGR</name>